<reference evidence="8" key="2">
    <citation type="submission" date="2016-06" db="UniProtKB">
        <authorList>
            <consortium name="WormBaseParasite"/>
        </authorList>
    </citation>
    <scope>IDENTIFICATION</scope>
</reference>
<feature type="domain" description="SHSP" evidence="5">
    <location>
        <begin position="1230"/>
        <end position="1335"/>
    </location>
</feature>
<evidence type="ECO:0000313" key="8">
    <source>
        <dbReference type="WBParaSite" id="GPLIN_000917600"/>
    </source>
</evidence>
<dbReference type="InterPro" id="IPR002068">
    <property type="entry name" value="A-crystallin/Hsp20_dom"/>
</dbReference>
<dbReference type="InterPro" id="IPR001810">
    <property type="entry name" value="F-box_dom"/>
</dbReference>
<dbReference type="Pfam" id="PF12937">
    <property type="entry name" value="F-box-like"/>
    <property type="match status" value="1"/>
</dbReference>
<dbReference type="Pfam" id="PF24359">
    <property type="entry name" value="DUF7515"/>
    <property type="match status" value="2"/>
</dbReference>
<dbReference type="InterPro" id="IPR032675">
    <property type="entry name" value="LRR_dom_sf"/>
</dbReference>
<dbReference type="PANTHER" id="PTHR13318">
    <property type="entry name" value="PARTNER OF PAIRED, ISOFORM B-RELATED"/>
    <property type="match status" value="1"/>
</dbReference>
<dbReference type="CDD" id="cd06526">
    <property type="entry name" value="metazoan_ACD"/>
    <property type="match status" value="1"/>
</dbReference>
<dbReference type="PROSITE" id="PS01031">
    <property type="entry name" value="SHSP"/>
    <property type="match status" value="1"/>
</dbReference>
<evidence type="ECO:0000259" key="6">
    <source>
        <dbReference type="PROSITE" id="PS50181"/>
    </source>
</evidence>
<dbReference type="WBParaSite" id="GPLIN_000917600">
    <property type="protein sequence ID" value="GPLIN_000917600"/>
    <property type="gene ID" value="GPLIN_000917600"/>
</dbReference>
<dbReference type="PANTHER" id="PTHR13318:SF190">
    <property type="entry name" value="PARTNER OF PAIRED, ISOFORM B"/>
    <property type="match status" value="1"/>
</dbReference>
<feature type="compositionally biased region" description="Low complexity" evidence="4">
    <location>
        <begin position="1091"/>
        <end position="1102"/>
    </location>
</feature>
<dbReference type="SUPFAM" id="SSF81383">
    <property type="entry name" value="F-box domain"/>
    <property type="match status" value="1"/>
</dbReference>
<dbReference type="PROSITE" id="PS50181">
    <property type="entry name" value="FBOX"/>
    <property type="match status" value="1"/>
</dbReference>
<feature type="compositionally biased region" description="Polar residues" evidence="4">
    <location>
        <begin position="1190"/>
        <end position="1199"/>
    </location>
</feature>
<evidence type="ECO:0000313" key="7">
    <source>
        <dbReference type="Proteomes" id="UP000050741"/>
    </source>
</evidence>
<keyword evidence="7" id="KW-1185">Reference proteome</keyword>
<feature type="region of interest" description="Disordered" evidence="4">
    <location>
        <begin position="1121"/>
        <end position="1159"/>
    </location>
</feature>
<feature type="compositionally biased region" description="Polar residues" evidence="4">
    <location>
        <begin position="915"/>
        <end position="930"/>
    </location>
</feature>
<name>A0A183C8I0_GLOPA</name>
<dbReference type="GO" id="GO:0019005">
    <property type="term" value="C:SCF ubiquitin ligase complex"/>
    <property type="evidence" value="ECO:0007669"/>
    <property type="project" value="TreeGrafter"/>
</dbReference>
<accession>A0A183C8I0</accession>
<dbReference type="InterPro" id="IPR006553">
    <property type="entry name" value="Leu-rich_rpt_Cys-con_subtyp"/>
</dbReference>
<dbReference type="InterPro" id="IPR036047">
    <property type="entry name" value="F-box-like_dom_sf"/>
</dbReference>
<feature type="region of interest" description="Disordered" evidence="4">
    <location>
        <begin position="1190"/>
        <end position="1213"/>
    </location>
</feature>
<feature type="region of interest" description="Disordered" evidence="4">
    <location>
        <begin position="1012"/>
        <end position="1051"/>
    </location>
</feature>
<dbReference type="Gene3D" id="2.60.40.790">
    <property type="match status" value="1"/>
</dbReference>
<dbReference type="SUPFAM" id="SSF49764">
    <property type="entry name" value="HSP20-like chaperones"/>
    <property type="match status" value="1"/>
</dbReference>
<dbReference type="Pfam" id="PF00011">
    <property type="entry name" value="HSP20"/>
    <property type="match status" value="1"/>
</dbReference>
<evidence type="ECO:0000256" key="3">
    <source>
        <dbReference type="RuleBase" id="RU003616"/>
    </source>
</evidence>
<feature type="compositionally biased region" description="Polar residues" evidence="4">
    <location>
        <begin position="1136"/>
        <end position="1156"/>
    </location>
</feature>
<proteinExistence type="inferred from homology"/>
<protein>
    <submittedName>
        <fullName evidence="8">F-box domain-containing protein</fullName>
    </submittedName>
</protein>
<dbReference type="Gene3D" id="3.80.10.10">
    <property type="entry name" value="Ribonuclease Inhibitor"/>
    <property type="match status" value="3"/>
</dbReference>
<feature type="region of interest" description="Disordered" evidence="4">
    <location>
        <begin position="14"/>
        <end position="38"/>
    </location>
</feature>
<feature type="region of interest" description="Disordered" evidence="4">
    <location>
        <begin position="1091"/>
        <end position="1110"/>
    </location>
</feature>
<keyword evidence="1" id="KW-0833">Ubl conjugation pathway</keyword>
<comment type="similarity">
    <text evidence="2 3">Belongs to the small heat shock protein (HSP20) family.</text>
</comment>
<dbReference type="GO" id="GO:0031146">
    <property type="term" value="P:SCF-dependent proteasomal ubiquitin-dependent protein catabolic process"/>
    <property type="evidence" value="ECO:0007669"/>
    <property type="project" value="TreeGrafter"/>
</dbReference>
<organism evidence="7 8">
    <name type="scientific">Globodera pallida</name>
    <name type="common">Potato cyst nematode worm</name>
    <name type="synonym">Heterodera pallida</name>
    <dbReference type="NCBI Taxonomy" id="36090"/>
    <lineage>
        <taxon>Eukaryota</taxon>
        <taxon>Metazoa</taxon>
        <taxon>Ecdysozoa</taxon>
        <taxon>Nematoda</taxon>
        <taxon>Chromadorea</taxon>
        <taxon>Rhabditida</taxon>
        <taxon>Tylenchina</taxon>
        <taxon>Tylenchomorpha</taxon>
        <taxon>Tylenchoidea</taxon>
        <taxon>Heteroderidae</taxon>
        <taxon>Heteroderinae</taxon>
        <taxon>Globodera</taxon>
    </lineage>
</organism>
<dbReference type="SMART" id="SM00367">
    <property type="entry name" value="LRR_CC"/>
    <property type="match status" value="8"/>
</dbReference>
<evidence type="ECO:0000259" key="5">
    <source>
        <dbReference type="PROSITE" id="PS01031"/>
    </source>
</evidence>
<feature type="region of interest" description="Disordered" evidence="4">
    <location>
        <begin position="908"/>
        <end position="930"/>
    </location>
</feature>
<dbReference type="Proteomes" id="UP000050741">
    <property type="component" value="Unassembled WGS sequence"/>
</dbReference>
<reference evidence="7" key="1">
    <citation type="submission" date="2014-05" db="EMBL/GenBank/DDBJ databases">
        <title>The genome and life-stage specific transcriptomes of Globodera pallida elucidate key aspects of plant parasitism by a cyst nematode.</title>
        <authorList>
            <person name="Cotton J.A."/>
            <person name="Lilley C.J."/>
            <person name="Jones L.M."/>
            <person name="Kikuchi T."/>
            <person name="Reid A.J."/>
            <person name="Thorpe P."/>
            <person name="Tsai I.J."/>
            <person name="Beasley H."/>
            <person name="Blok V."/>
            <person name="Cock P.J.A."/>
            <person name="Van den Akker S.E."/>
            <person name="Holroyd N."/>
            <person name="Hunt M."/>
            <person name="Mantelin S."/>
            <person name="Naghra H."/>
            <person name="Pain A."/>
            <person name="Palomares-Rius J.E."/>
            <person name="Zarowiecki M."/>
            <person name="Berriman M."/>
            <person name="Jones J.T."/>
            <person name="Urwin P.E."/>
        </authorList>
    </citation>
    <scope>NUCLEOTIDE SEQUENCE [LARGE SCALE GENOMIC DNA]</scope>
    <source>
        <strain evidence="7">Lindley</strain>
    </source>
</reference>
<feature type="domain" description="F-box" evidence="6">
    <location>
        <begin position="40"/>
        <end position="85"/>
    </location>
</feature>
<sequence length="1342" mass="151718">MDELDMDEIEALQRKRKLHKNEDDHQQEGCSNETEARKPVVGINDLPHPVLGIILSNLSPVERLRAESVCHRWKFVGVNFGWANQRELSVKEMLHSSVMHSMINLSKPLTNKHIEVLLKRCGSSLRLLNIGSLSPINRDNITYAVCSLLVHVPLLHTLDLSGVQLTNSTLSSLGRRLPNLKSATFRNSFKNTLMERGLSSFLASCQHLTHLDLSSNETLIGTSFSELPPALEQLNISYCFRISVNSVRQIRANCGNLRRLCMDQIGDSVPIRELDEMLRGLKSLTYLKFCDCYGSSEFNEIQPNQNENNNLTGIGELSNLTELLVNENRLINDDVLRAISFGCRALQILDISQSQRGITDAGLRNLSQLPNLTTLKMSGQRMISDESLIQIARRGVLKELTISRCTQITSESVLQTIKFCKSLELLDVSYCVGVTPIIFAELNKSMERRHGKSQPTRHTRPEDKFRLTICRSGIQGNVPSHSPLKRCFHCCTPSEHPDDCRVKEKSQFAHLISGDLMEPLQAFGKQVQQLLGAEAFGYDNVNNIKCALRDEFGYCADEKATEFGYDSFRELLNSKVMEKYVEIVQENMKDGRLLTRYMAKHDKNTSAVYREQMIFHRDKERKDVARKNFRGMISDESLIQIARRGVLKELTISRCTQITSESVLQTIKFCKSLQLLDVSYCVGVTSIIFAELNKSMERRHGKSQPTRHTCPEDKFRLTICRSGIQGTSPHELIQTQMGNVPSHSPWIHLVDNPPTSENPIASNAVFIAAHQFAHLISGDLMEPLQAFGKQVQQLLGAEAFGYDNVNNIKCALRDEFGYCADEKATEFGYDSFRELLNSKVMEKYVEIVQENMKDGRLLTRYMAKHDKNTSAVYREQMIFHRDKERKDQKKLRQMERNFEATLYPSDYQTREEQGESSTINGNGDTSGFRQYNALPQQSRQYFRRDRSPAMEMNGALDNNWYTNDDEAAQGEEEGIKAARAALVDYRDHYGATKCQDPTISAKAKVQLTQPPTLSGEVSEWGLDEQQQPPRPVEENEMRELPSNGGRQKTGAAETVGIGWSTEEPNQLQQSNGRQKTGADFVGIGLAREEQNQLLQQQQQQQQPLFRPVPKKPNAAVKLIQWSDDEDDGPSDMGSRAQGSSFRNWQNGEHQQQTSPQLVRPVLKKPFAESNIQSTDDAGVSDVGRVHGSSFRNNWANEEPQQLQQSKQQPRMPPLVRPVPIIQWSEDEDDVGTDVLHVAKLRISDQGELSYKVNVNGFRPEEIKVELKGNEIVVQGEHREQNEGESVYYQFARRAVIPEGVQKESIKCQLDSGRLCITGTKATAEGAGRAIPIEVKNAMEHKK</sequence>
<dbReference type="SUPFAM" id="SSF52047">
    <property type="entry name" value="RNI-like"/>
    <property type="match status" value="2"/>
</dbReference>
<evidence type="ECO:0000256" key="1">
    <source>
        <dbReference type="ARBA" id="ARBA00022786"/>
    </source>
</evidence>
<dbReference type="InterPro" id="IPR055937">
    <property type="entry name" value="DUF7515"/>
</dbReference>
<dbReference type="InterPro" id="IPR008978">
    <property type="entry name" value="HSP20-like_chaperone"/>
</dbReference>
<dbReference type="Gene3D" id="1.20.1280.50">
    <property type="match status" value="1"/>
</dbReference>
<evidence type="ECO:0000256" key="4">
    <source>
        <dbReference type="SAM" id="MobiDB-lite"/>
    </source>
</evidence>
<evidence type="ECO:0000256" key="2">
    <source>
        <dbReference type="PROSITE-ProRule" id="PRU00285"/>
    </source>
</evidence>